<organism evidence="1 2">
    <name type="scientific">Panagrolaimus sp. JU765</name>
    <dbReference type="NCBI Taxonomy" id="591449"/>
    <lineage>
        <taxon>Eukaryota</taxon>
        <taxon>Metazoa</taxon>
        <taxon>Ecdysozoa</taxon>
        <taxon>Nematoda</taxon>
        <taxon>Chromadorea</taxon>
        <taxon>Rhabditida</taxon>
        <taxon>Tylenchina</taxon>
        <taxon>Panagrolaimomorpha</taxon>
        <taxon>Panagrolaimoidea</taxon>
        <taxon>Panagrolaimidae</taxon>
        <taxon>Panagrolaimus</taxon>
    </lineage>
</organism>
<evidence type="ECO:0000313" key="2">
    <source>
        <dbReference type="WBParaSite" id="JU765_v2.g17670.t1"/>
    </source>
</evidence>
<evidence type="ECO:0000313" key="1">
    <source>
        <dbReference type="Proteomes" id="UP000887576"/>
    </source>
</evidence>
<reference evidence="2" key="1">
    <citation type="submission" date="2022-11" db="UniProtKB">
        <authorList>
            <consortium name="WormBaseParasite"/>
        </authorList>
    </citation>
    <scope>IDENTIFICATION</scope>
</reference>
<dbReference type="WBParaSite" id="JU765_v2.g17670.t1">
    <property type="protein sequence ID" value="JU765_v2.g17670.t1"/>
    <property type="gene ID" value="JU765_v2.g17670"/>
</dbReference>
<name>A0AC34QM33_9BILA</name>
<proteinExistence type="predicted"/>
<dbReference type="Proteomes" id="UP000887576">
    <property type="component" value="Unplaced"/>
</dbReference>
<sequence length="237" mass="27061">MCIVPKNKKPQTRDQLITAREPECSRKGYELPANIRQPTGNSGNQKQPRVGDVHRKLKTAEMNLSLEEQKRQLMLAQEAMGLKPNTTIIEKIAERQKKLEATQDASVVRSVIQSSSKMGDIQYSLFKKPKKDDDTLCPDVLKGEVKEEKKEQPPSGGCNTPNPEEELLNEDEEVEEPNSENYMYNQREIIYTCHTMVRTMGNLDQSDYGEGNNDPNANVRWDPFAALEELQTREFTF</sequence>
<protein>
    <submittedName>
        <fullName evidence="2">Uncharacterized protein</fullName>
    </submittedName>
</protein>
<accession>A0AC34QM33</accession>